<evidence type="ECO:0000313" key="3">
    <source>
        <dbReference type="Proteomes" id="UP000681720"/>
    </source>
</evidence>
<dbReference type="Proteomes" id="UP000681720">
    <property type="component" value="Unassembled WGS sequence"/>
</dbReference>
<organism evidence="2 3">
    <name type="scientific">Rotaria magnacalcarata</name>
    <dbReference type="NCBI Taxonomy" id="392030"/>
    <lineage>
        <taxon>Eukaryota</taxon>
        <taxon>Metazoa</taxon>
        <taxon>Spiralia</taxon>
        <taxon>Gnathifera</taxon>
        <taxon>Rotifera</taxon>
        <taxon>Eurotatoria</taxon>
        <taxon>Bdelloidea</taxon>
        <taxon>Philodinida</taxon>
        <taxon>Philodinidae</taxon>
        <taxon>Rotaria</taxon>
    </lineage>
</organism>
<dbReference type="AlphaFoldDB" id="A0A8S2WPC1"/>
<dbReference type="GO" id="GO:0034198">
    <property type="term" value="P:cellular response to amino acid starvation"/>
    <property type="evidence" value="ECO:0007669"/>
    <property type="project" value="TreeGrafter"/>
</dbReference>
<reference evidence="2" key="1">
    <citation type="submission" date="2021-02" db="EMBL/GenBank/DDBJ databases">
        <authorList>
            <person name="Nowell W R."/>
        </authorList>
    </citation>
    <scope>NUCLEOTIDE SEQUENCE</scope>
</reference>
<dbReference type="InterPro" id="IPR027244">
    <property type="entry name" value="IML1"/>
</dbReference>
<dbReference type="GO" id="GO:1990130">
    <property type="term" value="C:GATOR1 complex"/>
    <property type="evidence" value="ECO:0007669"/>
    <property type="project" value="TreeGrafter"/>
</dbReference>
<accession>A0A8S2WPC1</accession>
<dbReference type="GO" id="GO:0005096">
    <property type="term" value="F:GTPase activator activity"/>
    <property type="evidence" value="ECO:0007669"/>
    <property type="project" value="InterPro"/>
</dbReference>
<dbReference type="EMBL" id="CAJOBJ010069718">
    <property type="protein sequence ID" value="CAF4454745.1"/>
    <property type="molecule type" value="Genomic_DNA"/>
</dbReference>
<proteinExistence type="predicted"/>
<dbReference type="GO" id="GO:0010508">
    <property type="term" value="P:positive regulation of autophagy"/>
    <property type="evidence" value="ECO:0007669"/>
    <property type="project" value="TreeGrafter"/>
</dbReference>
<dbReference type="GO" id="GO:0005765">
    <property type="term" value="C:lysosomal membrane"/>
    <property type="evidence" value="ECO:0007669"/>
    <property type="project" value="TreeGrafter"/>
</dbReference>
<dbReference type="PANTHER" id="PTHR13179:SF8">
    <property type="entry name" value="GATOR COMPLEX PROTEIN DEPDC5"/>
    <property type="match status" value="1"/>
</dbReference>
<feature type="non-terminal residue" evidence="2">
    <location>
        <position position="73"/>
    </location>
</feature>
<dbReference type="InterPro" id="IPR048255">
    <property type="entry name" value="IML1_N"/>
</dbReference>
<dbReference type="Pfam" id="PF12257">
    <property type="entry name" value="IML1"/>
    <property type="match status" value="1"/>
</dbReference>
<sequence>FERHFIDQPFDRLGQMSLVITPGTGVFEVERELTNMTKQRVLDNGIGSDLVCLGEQPLFAVPLFKFFKEDPDT</sequence>
<protein>
    <recommendedName>
        <fullName evidence="1">Vacuolar membrane-associated protein Iml1 N-terminal domain-containing protein</fullName>
    </recommendedName>
</protein>
<evidence type="ECO:0000313" key="2">
    <source>
        <dbReference type="EMBL" id="CAF4454745.1"/>
    </source>
</evidence>
<dbReference type="PANTHER" id="PTHR13179">
    <property type="entry name" value="DEP DOMAIN CONTAINING PROTEIN 5"/>
    <property type="match status" value="1"/>
</dbReference>
<comment type="caution">
    <text evidence="2">The sequence shown here is derived from an EMBL/GenBank/DDBJ whole genome shotgun (WGS) entry which is preliminary data.</text>
</comment>
<feature type="domain" description="Vacuolar membrane-associated protein Iml1 N-terminal" evidence="1">
    <location>
        <begin position="1"/>
        <end position="66"/>
    </location>
</feature>
<dbReference type="GO" id="GO:1904262">
    <property type="term" value="P:negative regulation of TORC1 signaling"/>
    <property type="evidence" value="ECO:0007669"/>
    <property type="project" value="TreeGrafter"/>
</dbReference>
<name>A0A8S2WPC1_9BILA</name>
<feature type="non-terminal residue" evidence="2">
    <location>
        <position position="1"/>
    </location>
</feature>
<evidence type="ECO:0000259" key="1">
    <source>
        <dbReference type="Pfam" id="PF12257"/>
    </source>
</evidence>
<gene>
    <name evidence="2" type="ORF">GIL414_LOCUS32590</name>
</gene>